<feature type="domain" description="SPX" evidence="1">
    <location>
        <begin position="2"/>
        <end position="104"/>
    </location>
</feature>
<reference evidence="2" key="1">
    <citation type="submission" date="2021-08" db="EMBL/GenBank/DDBJ databases">
        <title>WGS assembly of Ceratopteris richardii.</title>
        <authorList>
            <person name="Marchant D.B."/>
            <person name="Chen G."/>
            <person name="Jenkins J."/>
            <person name="Shu S."/>
            <person name="Leebens-Mack J."/>
            <person name="Grimwood J."/>
            <person name="Schmutz J."/>
            <person name="Soltis P."/>
            <person name="Soltis D."/>
            <person name="Chen Z.-H."/>
        </authorList>
    </citation>
    <scope>NUCLEOTIDE SEQUENCE</scope>
    <source>
        <strain evidence="2">Whitten #5841</strain>
        <tissue evidence="2">Leaf</tissue>
    </source>
</reference>
<dbReference type="GO" id="GO:0016036">
    <property type="term" value="P:cellular response to phosphate starvation"/>
    <property type="evidence" value="ECO:0007669"/>
    <property type="project" value="InterPro"/>
</dbReference>
<dbReference type="Proteomes" id="UP000825935">
    <property type="component" value="Chromosome 3"/>
</dbReference>
<evidence type="ECO:0000313" key="2">
    <source>
        <dbReference type="EMBL" id="KAH7441798.1"/>
    </source>
</evidence>
<dbReference type="EMBL" id="CM035408">
    <property type="protein sequence ID" value="KAH7441798.1"/>
    <property type="molecule type" value="Genomic_DNA"/>
</dbReference>
<dbReference type="InterPro" id="IPR004331">
    <property type="entry name" value="SPX_dom"/>
</dbReference>
<evidence type="ECO:0000259" key="1">
    <source>
        <dbReference type="PROSITE" id="PS51382"/>
    </source>
</evidence>
<dbReference type="Pfam" id="PF03105">
    <property type="entry name" value="SPX"/>
    <property type="match status" value="1"/>
</dbReference>
<dbReference type="OrthoDB" id="9970435at2759"/>
<dbReference type="AlphaFoldDB" id="A0A8T2V455"/>
<protein>
    <recommendedName>
        <fullName evidence="1">SPX domain-containing protein</fullName>
    </recommendedName>
</protein>
<dbReference type="PANTHER" id="PTHR48477">
    <property type="entry name" value="PHOSPHATE TRANSPORTER PHO1"/>
    <property type="match status" value="1"/>
</dbReference>
<evidence type="ECO:0000313" key="3">
    <source>
        <dbReference type="Proteomes" id="UP000825935"/>
    </source>
</evidence>
<organism evidence="2 3">
    <name type="scientific">Ceratopteris richardii</name>
    <name type="common">Triangle waterfern</name>
    <dbReference type="NCBI Taxonomy" id="49495"/>
    <lineage>
        <taxon>Eukaryota</taxon>
        <taxon>Viridiplantae</taxon>
        <taxon>Streptophyta</taxon>
        <taxon>Embryophyta</taxon>
        <taxon>Tracheophyta</taxon>
        <taxon>Polypodiopsida</taxon>
        <taxon>Polypodiidae</taxon>
        <taxon>Polypodiales</taxon>
        <taxon>Pteridineae</taxon>
        <taxon>Pteridaceae</taxon>
        <taxon>Parkerioideae</taxon>
        <taxon>Ceratopteris</taxon>
    </lineage>
</organism>
<name>A0A8T2V455_CERRI</name>
<gene>
    <name evidence="2" type="ORF">KP509_03G054800</name>
</gene>
<dbReference type="InterPro" id="IPR052486">
    <property type="entry name" value="PHO1"/>
</dbReference>
<dbReference type="PANTHER" id="PTHR48477:SF1">
    <property type="entry name" value="PHOSPHATE TRANSPORTER PHO1"/>
    <property type="match status" value="1"/>
</dbReference>
<comment type="caution">
    <text evidence="2">The sequence shown here is derived from an EMBL/GenBank/DDBJ whole genome shotgun (WGS) entry which is preliminary data.</text>
</comment>
<sequence length="104" mass="12314">MVKFSKQLESQLVPEWKSAFCNYWKLKKELKHIRLSQSQSARQSHITPRRSMPTLGLSHLSRRKSMQEDTILVSPKKLQEWIVKHVYIFDQRSQILSSIMIISC</sequence>
<accession>A0A8T2V455</accession>
<dbReference type="PROSITE" id="PS51382">
    <property type="entry name" value="SPX"/>
    <property type="match status" value="1"/>
</dbReference>
<keyword evidence="3" id="KW-1185">Reference proteome</keyword>
<proteinExistence type="predicted"/>